<reference evidence="2 3" key="1">
    <citation type="journal article" date="2014" name="Nat. Genet.">
        <title>Whole-genome sequence of a flatfish provides insights into ZW sex chromosome evolution and adaptation to a benthic lifestyle.</title>
        <authorList>
            <person name="Chen S."/>
            <person name="Zhang G."/>
            <person name="Shao C."/>
            <person name="Huang Q."/>
            <person name="Liu G."/>
            <person name="Zhang P."/>
            <person name="Song W."/>
            <person name="An N."/>
            <person name="Chalopin D."/>
            <person name="Volff J.N."/>
            <person name="Hong Y."/>
            <person name="Li Q."/>
            <person name="Sha Z."/>
            <person name="Zhou H."/>
            <person name="Xie M."/>
            <person name="Yu Q."/>
            <person name="Liu Y."/>
            <person name="Xiang H."/>
            <person name="Wang N."/>
            <person name="Wu K."/>
            <person name="Yang C."/>
            <person name="Zhou Q."/>
            <person name="Liao X."/>
            <person name="Yang L."/>
            <person name="Hu Q."/>
            <person name="Zhang J."/>
            <person name="Meng L."/>
            <person name="Jin L."/>
            <person name="Tian Y."/>
            <person name="Lian J."/>
            <person name="Yang J."/>
            <person name="Miao G."/>
            <person name="Liu S."/>
            <person name="Liang Z."/>
            <person name="Yan F."/>
            <person name="Li Y."/>
            <person name="Sun B."/>
            <person name="Zhang H."/>
            <person name="Zhang J."/>
            <person name="Zhu Y."/>
            <person name="Du M."/>
            <person name="Zhao Y."/>
            <person name="Schartl M."/>
            <person name="Tang Q."/>
            <person name="Wang J."/>
        </authorList>
    </citation>
    <scope>NUCLEOTIDE SEQUENCE</scope>
</reference>
<reference evidence="2" key="3">
    <citation type="submission" date="2025-09" db="UniProtKB">
        <authorList>
            <consortium name="Ensembl"/>
        </authorList>
    </citation>
    <scope>IDENTIFICATION</scope>
</reference>
<dbReference type="Proteomes" id="UP000265120">
    <property type="component" value="Chromosome 5"/>
</dbReference>
<dbReference type="SMART" id="SM00054">
    <property type="entry name" value="EFh"/>
    <property type="match status" value="3"/>
</dbReference>
<name>A0A3P8UIJ7_CYNSE</name>
<dbReference type="STRING" id="244447.ENSCSEP00000000441"/>
<dbReference type="OMA" id="AFCVFDT"/>
<dbReference type="PANTHER" id="PTHR46763:SF1">
    <property type="entry name" value="DYNEIN REGULATORY COMPLEX PROTEIN 8"/>
    <property type="match status" value="1"/>
</dbReference>
<dbReference type="KEGG" id="csem:103378616"/>
<dbReference type="FunFam" id="1.10.238.10:FF:000001">
    <property type="entry name" value="Calmodulin 1"/>
    <property type="match status" value="1"/>
</dbReference>
<dbReference type="PROSITE" id="PS50222">
    <property type="entry name" value="EF_HAND_2"/>
    <property type="match status" value="2"/>
</dbReference>
<accession>A0A3P8UIJ7</accession>
<evidence type="ECO:0000313" key="2">
    <source>
        <dbReference type="Ensembl" id="ENSCSEP00000000441.1"/>
    </source>
</evidence>
<proteinExistence type="predicted"/>
<feature type="domain" description="EF-hand" evidence="1">
    <location>
        <begin position="17"/>
        <end position="52"/>
    </location>
</feature>
<reference evidence="2" key="2">
    <citation type="submission" date="2025-08" db="UniProtKB">
        <authorList>
            <consortium name="Ensembl"/>
        </authorList>
    </citation>
    <scope>IDENTIFICATION</scope>
</reference>
<dbReference type="GeneID" id="103378616"/>
<dbReference type="Pfam" id="PF13499">
    <property type="entry name" value="EF-hand_7"/>
    <property type="match status" value="1"/>
</dbReference>
<dbReference type="SUPFAM" id="SSF47473">
    <property type="entry name" value="EF-hand"/>
    <property type="match status" value="1"/>
</dbReference>
<dbReference type="Gene3D" id="1.10.238.10">
    <property type="entry name" value="EF-hand"/>
    <property type="match status" value="2"/>
</dbReference>
<dbReference type="GeneTree" id="ENSGT00940000167557"/>
<dbReference type="RefSeq" id="XP_008308110.1">
    <property type="nucleotide sequence ID" value="XM_008309888.3"/>
</dbReference>
<dbReference type="OrthoDB" id="10260307at2759"/>
<sequence length="164" mass="19001">MAEGIQRADISASDVHSLHKRVKDAFQAFDYEMNNTVDVREITTIIYSLGCFPSQKDIHEFIAELEEDHTGSVHLDKFLPVMTNVLMEHKFPSIPEDVLIQAFEVLDKDSKGYLDSEEMVELMTKEGESFTQDEMTEMLMALADHERRIYYKDIICQLTFDQEI</sequence>
<evidence type="ECO:0000313" key="3">
    <source>
        <dbReference type="Proteomes" id="UP000265120"/>
    </source>
</evidence>
<dbReference type="InterPro" id="IPR011992">
    <property type="entry name" value="EF-hand-dom_pair"/>
</dbReference>
<dbReference type="AlphaFoldDB" id="A0A3P8UIJ7"/>
<dbReference type="PANTHER" id="PTHR46763">
    <property type="entry name" value="DYNEIN REGULATORY COMPLEX PROTEIN 8"/>
    <property type="match status" value="1"/>
</dbReference>
<dbReference type="InParanoid" id="A0A3P8UIJ7"/>
<feature type="domain" description="EF-hand" evidence="1">
    <location>
        <begin position="94"/>
        <end position="129"/>
    </location>
</feature>
<evidence type="ECO:0000259" key="1">
    <source>
        <dbReference type="PROSITE" id="PS50222"/>
    </source>
</evidence>
<dbReference type="Ensembl" id="ENSCSET00000000466.1">
    <property type="protein sequence ID" value="ENSCSEP00000000441.1"/>
    <property type="gene ID" value="ENSCSEG00000000319.1"/>
</dbReference>
<organism evidence="2 3">
    <name type="scientific">Cynoglossus semilaevis</name>
    <name type="common">Tongue sole</name>
    <dbReference type="NCBI Taxonomy" id="244447"/>
    <lineage>
        <taxon>Eukaryota</taxon>
        <taxon>Metazoa</taxon>
        <taxon>Chordata</taxon>
        <taxon>Craniata</taxon>
        <taxon>Vertebrata</taxon>
        <taxon>Euteleostomi</taxon>
        <taxon>Actinopterygii</taxon>
        <taxon>Neopterygii</taxon>
        <taxon>Teleostei</taxon>
        <taxon>Neoteleostei</taxon>
        <taxon>Acanthomorphata</taxon>
        <taxon>Carangaria</taxon>
        <taxon>Pleuronectiformes</taxon>
        <taxon>Pleuronectoidei</taxon>
        <taxon>Cynoglossidae</taxon>
        <taxon>Cynoglossinae</taxon>
        <taxon>Cynoglossus</taxon>
    </lineage>
</organism>
<dbReference type="InterPro" id="IPR002048">
    <property type="entry name" value="EF_hand_dom"/>
</dbReference>
<keyword evidence="3" id="KW-1185">Reference proteome</keyword>
<dbReference type="GO" id="GO:0005509">
    <property type="term" value="F:calcium ion binding"/>
    <property type="evidence" value="ECO:0007669"/>
    <property type="project" value="InterPro"/>
</dbReference>
<protein>
    <submittedName>
        <fullName evidence="2">EF-hand calcium binding domain 2</fullName>
    </submittedName>
</protein>